<evidence type="ECO:0000256" key="6">
    <source>
        <dbReference type="ARBA" id="ARBA00023077"/>
    </source>
</evidence>
<dbReference type="PROSITE" id="PS52016">
    <property type="entry name" value="TONB_DEPENDENT_REC_3"/>
    <property type="match status" value="1"/>
</dbReference>
<dbReference type="InterPro" id="IPR037066">
    <property type="entry name" value="Plug_dom_sf"/>
</dbReference>
<evidence type="ECO:0000256" key="11">
    <source>
        <dbReference type="RuleBase" id="RU003357"/>
    </source>
</evidence>
<dbReference type="InterPro" id="IPR000531">
    <property type="entry name" value="Beta-barrel_TonB"/>
</dbReference>
<comment type="caution">
    <text evidence="15">The sequence shown here is derived from an EMBL/GenBank/DDBJ whole genome shotgun (WGS) entry which is preliminary data.</text>
</comment>
<dbReference type="PANTHER" id="PTHR32552">
    <property type="entry name" value="FERRICHROME IRON RECEPTOR-RELATED"/>
    <property type="match status" value="1"/>
</dbReference>
<evidence type="ECO:0000256" key="8">
    <source>
        <dbReference type="ARBA" id="ARBA00023170"/>
    </source>
</evidence>
<proteinExistence type="inferred from homology"/>
<evidence type="ECO:0000256" key="1">
    <source>
        <dbReference type="ARBA" id="ARBA00004571"/>
    </source>
</evidence>
<feature type="signal peptide" evidence="12">
    <location>
        <begin position="1"/>
        <end position="25"/>
    </location>
</feature>
<dbReference type="InterPro" id="IPR036942">
    <property type="entry name" value="Beta-barrel_TonB_sf"/>
</dbReference>
<sequence>MATPFFSVSVLAAAAALLAAGLADAQSLPQVSVTGKAVEAAPGLAGFTEPPARLPMQVLSLSSERLADLGVSQLSGLTKLDASVSDAYQAAGYWSQLKVRGFDLDNRFNLRRDGLPISGETALSLANKAAVEVLKGSSGLQAGTSAPAGLVNLVVKRPLADDATTLMLGAIEGGTLEASLDHSQRFGANREFGLRVNLAVARLDPQVRNTKGNAHTAALAAEWRPRVDTLVEAEVELNRQSQPSQDGFSLLGNQLPDASRIDPNLNLNNQPWTLPVVFDNTHASLRVQHKLAGGWRAQAALGAQRLRTDDRNAFAFGLDCNENSTFDGVYYCDRFGPDGRFDLYDFRSENEHRDTTSLDISASGPVQLAGMRHELTVGGLTSQFKSRFQQQAYNFTGIGHIDGSVVTAPKPALTGENTHRDERSNELYLRDRVVLGSDTSLWMGLRHTRLDRKSVRTDGSRPTDYAQSVTTPWLALSHAIASEWLIYASWGQGVESEVAPNRARYRNAGEALPALKSRQIEAGLKTGTQRVEGALTVFDIRRPLWRDVLLPGFAECSADDSCERRADGVARHRGVEASADLKWSGGGLFASAMHLRARRQGSADASLNGLTPPNVPKTTLKAQLRQDLLPGLQVQLGLRHEGRRFATPDNSVAVPAWTVADAGLRYTAGTGSQTWIWRAAIDNVTNRRAWRESPWQFEHSYLYPLAPRTFRTSLEVRL</sequence>
<evidence type="ECO:0000256" key="4">
    <source>
        <dbReference type="ARBA" id="ARBA00022452"/>
    </source>
</evidence>
<evidence type="ECO:0000256" key="10">
    <source>
        <dbReference type="PROSITE-ProRule" id="PRU01360"/>
    </source>
</evidence>
<keyword evidence="12" id="KW-0732">Signal</keyword>
<evidence type="ECO:0000256" key="2">
    <source>
        <dbReference type="ARBA" id="ARBA00009810"/>
    </source>
</evidence>
<accession>A0ABW7ETM0</accession>
<dbReference type="SUPFAM" id="SSF56935">
    <property type="entry name" value="Porins"/>
    <property type="match status" value="1"/>
</dbReference>
<dbReference type="CDD" id="cd01347">
    <property type="entry name" value="ligand_gated_channel"/>
    <property type="match status" value="1"/>
</dbReference>
<dbReference type="Proteomes" id="UP001606300">
    <property type="component" value="Unassembled WGS sequence"/>
</dbReference>
<dbReference type="InterPro" id="IPR010105">
    <property type="entry name" value="TonB_sidphr_rcpt"/>
</dbReference>
<feature type="domain" description="TonB-dependent receptor plug" evidence="14">
    <location>
        <begin position="53"/>
        <end position="149"/>
    </location>
</feature>
<keyword evidence="6 11" id="KW-0798">TonB box</keyword>
<keyword evidence="3 10" id="KW-0813">Transport</keyword>
<evidence type="ECO:0000256" key="9">
    <source>
        <dbReference type="ARBA" id="ARBA00023237"/>
    </source>
</evidence>
<organism evidence="15 16">
    <name type="scientific">Pelomonas dachongensis</name>
    <dbReference type="NCBI Taxonomy" id="3299029"/>
    <lineage>
        <taxon>Bacteria</taxon>
        <taxon>Pseudomonadati</taxon>
        <taxon>Pseudomonadota</taxon>
        <taxon>Betaproteobacteria</taxon>
        <taxon>Burkholderiales</taxon>
        <taxon>Sphaerotilaceae</taxon>
        <taxon>Roseateles</taxon>
    </lineage>
</organism>
<feature type="domain" description="TonB-dependent receptor-like beta-barrel" evidence="13">
    <location>
        <begin position="224"/>
        <end position="684"/>
    </location>
</feature>
<dbReference type="RefSeq" id="WP_394471489.1">
    <property type="nucleotide sequence ID" value="NZ_JBIGHY010000005.1"/>
</dbReference>
<evidence type="ECO:0000313" key="15">
    <source>
        <dbReference type="EMBL" id="MFG6415426.1"/>
    </source>
</evidence>
<keyword evidence="5 10" id="KW-0812">Transmembrane</keyword>
<evidence type="ECO:0000256" key="7">
    <source>
        <dbReference type="ARBA" id="ARBA00023136"/>
    </source>
</evidence>
<keyword evidence="8 15" id="KW-0675">Receptor</keyword>
<gene>
    <name evidence="15" type="ORF">ACG02S_16125</name>
</gene>
<evidence type="ECO:0000259" key="13">
    <source>
        <dbReference type="Pfam" id="PF00593"/>
    </source>
</evidence>
<keyword evidence="7 10" id="KW-0472">Membrane</keyword>
<evidence type="ECO:0000256" key="3">
    <source>
        <dbReference type="ARBA" id="ARBA00022448"/>
    </source>
</evidence>
<dbReference type="Pfam" id="PF00593">
    <property type="entry name" value="TonB_dep_Rec_b-barrel"/>
    <property type="match status" value="1"/>
</dbReference>
<dbReference type="Gene3D" id="2.170.130.10">
    <property type="entry name" value="TonB-dependent receptor, plug domain"/>
    <property type="match status" value="1"/>
</dbReference>
<evidence type="ECO:0000259" key="14">
    <source>
        <dbReference type="Pfam" id="PF07715"/>
    </source>
</evidence>
<feature type="chain" id="PRO_5045852396" evidence="12">
    <location>
        <begin position="26"/>
        <end position="718"/>
    </location>
</feature>
<evidence type="ECO:0000256" key="5">
    <source>
        <dbReference type="ARBA" id="ARBA00022692"/>
    </source>
</evidence>
<keyword evidence="9 10" id="KW-0998">Cell outer membrane</keyword>
<comment type="subcellular location">
    <subcellularLocation>
        <location evidence="1 10">Cell outer membrane</location>
        <topology evidence="1 10">Multi-pass membrane protein</topology>
    </subcellularLocation>
</comment>
<keyword evidence="16" id="KW-1185">Reference proteome</keyword>
<comment type="similarity">
    <text evidence="2 10 11">Belongs to the TonB-dependent receptor family.</text>
</comment>
<evidence type="ECO:0000256" key="12">
    <source>
        <dbReference type="SAM" id="SignalP"/>
    </source>
</evidence>
<evidence type="ECO:0000313" key="16">
    <source>
        <dbReference type="Proteomes" id="UP001606300"/>
    </source>
</evidence>
<name>A0ABW7ETM0_9BURK</name>
<keyword evidence="4 10" id="KW-1134">Transmembrane beta strand</keyword>
<dbReference type="NCBIfam" id="TIGR01783">
    <property type="entry name" value="TonB-siderophor"/>
    <property type="match status" value="1"/>
</dbReference>
<dbReference type="InterPro" id="IPR039426">
    <property type="entry name" value="TonB-dep_rcpt-like"/>
</dbReference>
<reference evidence="15 16" key="1">
    <citation type="submission" date="2024-09" db="EMBL/GenBank/DDBJ databases">
        <title>Novel species of the genus Pelomonas and Roseateles isolated from streams.</title>
        <authorList>
            <person name="Lu H."/>
        </authorList>
    </citation>
    <scope>NUCLEOTIDE SEQUENCE [LARGE SCALE GENOMIC DNA]</scope>
    <source>
        <strain evidence="15 16">DC23W</strain>
    </source>
</reference>
<dbReference type="Gene3D" id="2.40.170.20">
    <property type="entry name" value="TonB-dependent receptor, beta-barrel domain"/>
    <property type="match status" value="1"/>
</dbReference>
<dbReference type="Pfam" id="PF07715">
    <property type="entry name" value="Plug"/>
    <property type="match status" value="1"/>
</dbReference>
<dbReference type="InterPro" id="IPR012910">
    <property type="entry name" value="Plug_dom"/>
</dbReference>
<dbReference type="EMBL" id="JBIGHY010000005">
    <property type="protein sequence ID" value="MFG6415426.1"/>
    <property type="molecule type" value="Genomic_DNA"/>
</dbReference>
<protein>
    <submittedName>
        <fullName evidence="15">TonB-dependent siderophore receptor</fullName>
    </submittedName>
</protein>
<dbReference type="PANTHER" id="PTHR32552:SF83">
    <property type="entry name" value="BLR3904 PROTEIN"/>
    <property type="match status" value="1"/>
</dbReference>